<dbReference type="Gene3D" id="1.10.357.10">
    <property type="entry name" value="Tetracycline Repressor, domain 2"/>
    <property type="match status" value="1"/>
</dbReference>
<dbReference type="STRING" id="319970.RV00_GL000626"/>
<protein>
    <recommendedName>
        <fullName evidence="3">HTH tetR-type domain-containing protein</fullName>
    </recommendedName>
</protein>
<proteinExistence type="predicted"/>
<keyword evidence="5" id="KW-1185">Reference proteome</keyword>
<sequence>MAEGKATKEILVKALVALCQTKNYDKITVQDISQSAGLNRQTFYYHFKDKNDLLRYAYYQRGMQYLISSELSLENWEEAVLKMLKQMQECHQFYLNTVTAESEVLTKDFTDLAKSLFVRLFDDVDQEGELSLTDKEFYARFLAYGCGGILTDWLLAGAEQPPITIAAQLFRFAKDIEFFAYRLYEKDWHES</sequence>
<comment type="caution">
    <text evidence="4">The sequence shown here is derived from an EMBL/GenBank/DDBJ whole genome shotgun (WGS) entry which is preliminary data.</text>
</comment>
<dbReference type="PROSITE" id="PS50977">
    <property type="entry name" value="HTH_TETR_2"/>
    <property type="match status" value="1"/>
</dbReference>
<organism evidence="4 5">
    <name type="scientific">Enterococcus devriesei</name>
    <dbReference type="NCBI Taxonomy" id="319970"/>
    <lineage>
        <taxon>Bacteria</taxon>
        <taxon>Bacillati</taxon>
        <taxon>Bacillota</taxon>
        <taxon>Bacilli</taxon>
        <taxon>Lactobacillales</taxon>
        <taxon>Enterococcaceae</taxon>
        <taxon>Enterococcus</taxon>
    </lineage>
</organism>
<evidence type="ECO:0000256" key="2">
    <source>
        <dbReference type="PROSITE-ProRule" id="PRU00335"/>
    </source>
</evidence>
<dbReference type="SUPFAM" id="SSF46689">
    <property type="entry name" value="Homeodomain-like"/>
    <property type="match status" value="1"/>
</dbReference>
<dbReference type="Proteomes" id="UP000183700">
    <property type="component" value="Unassembled WGS sequence"/>
</dbReference>
<dbReference type="RefSeq" id="WP_071862984.1">
    <property type="nucleotide sequence ID" value="NZ_CAURXW010000019.1"/>
</dbReference>
<dbReference type="PANTHER" id="PTHR43479">
    <property type="entry name" value="ACREF/ENVCD OPERON REPRESSOR-RELATED"/>
    <property type="match status" value="1"/>
</dbReference>
<dbReference type="PANTHER" id="PTHR43479:SF7">
    <property type="entry name" value="TETR-FAMILY TRANSCRIPTIONAL REGULATOR"/>
    <property type="match status" value="1"/>
</dbReference>
<accession>A0A1L8SS31</accession>
<evidence type="ECO:0000313" key="5">
    <source>
        <dbReference type="Proteomes" id="UP000183700"/>
    </source>
</evidence>
<dbReference type="OrthoDB" id="9810250at2"/>
<keyword evidence="1 2" id="KW-0238">DNA-binding</keyword>
<evidence type="ECO:0000313" key="4">
    <source>
        <dbReference type="EMBL" id="OJG34909.1"/>
    </source>
</evidence>
<reference evidence="4 5" key="1">
    <citation type="submission" date="2014-12" db="EMBL/GenBank/DDBJ databases">
        <title>Draft genome sequences of 29 type strains of Enterococci.</title>
        <authorList>
            <person name="Zhong Z."/>
            <person name="Sun Z."/>
            <person name="Liu W."/>
            <person name="Zhang W."/>
            <person name="Zhang H."/>
        </authorList>
    </citation>
    <scope>NUCLEOTIDE SEQUENCE [LARGE SCALE GENOMIC DNA]</scope>
    <source>
        <strain evidence="4 5">DSM 22802</strain>
    </source>
</reference>
<dbReference type="InterPro" id="IPR001647">
    <property type="entry name" value="HTH_TetR"/>
</dbReference>
<feature type="domain" description="HTH tetR-type" evidence="3">
    <location>
        <begin position="5"/>
        <end position="65"/>
    </location>
</feature>
<dbReference type="InterPro" id="IPR009057">
    <property type="entry name" value="Homeodomain-like_sf"/>
</dbReference>
<feature type="DNA-binding region" description="H-T-H motif" evidence="2">
    <location>
        <begin position="28"/>
        <end position="47"/>
    </location>
</feature>
<evidence type="ECO:0000256" key="1">
    <source>
        <dbReference type="ARBA" id="ARBA00023125"/>
    </source>
</evidence>
<name>A0A1L8SS31_9ENTE</name>
<dbReference type="AlphaFoldDB" id="A0A1L8SS31"/>
<dbReference type="InterPro" id="IPR039532">
    <property type="entry name" value="TetR_C_Firmicutes"/>
</dbReference>
<dbReference type="EMBL" id="JXKM01000011">
    <property type="protein sequence ID" value="OJG34909.1"/>
    <property type="molecule type" value="Genomic_DNA"/>
</dbReference>
<dbReference type="Pfam" id="PF14278">
    <property type="entry name" value="TetR_C_8"/>
    <property type="match status" value="1"/>
</dbReference>
<gene>
    <name evidence="4" type="ORF">RV00_GL000626</name>
</gene>
<dbReference type="InterPro" id="IPR050624">
    <property type="entry name" value="HTH-type_Tx_Regulator"/>
</dbReference>
<evidence type="ECO:0000259" key="3">
    <source>
        <dbReference type="PROSITE" id="PS50977"/>
    </source>
</evidence>
<dbReference type="Pfam" id="PF00440">
    <property type="entry name" value="TetR_N"/>
    <property type="match status" value="1"/>
</dbReference>
<dbReference type="GO" id="GO:0003677">
    <property type="term" value="F:DNA binding"/>
    <property type="evidence" value="ECO:0007669"/>
    <property type="project" value="UniProtKB-UniRule"/>
</dbReference>